<reference evidence="1 2" key="1">
    <citation type="journal article" date="2017" name="Mol. Plant">
        <title>The Genome of Medicinal Plant Macleaya cordata Provides New Insights into Benzylisoquinoline Alkaloids Metabolism.</title>
        <authorList>
            <person name="Liu X."/>
            <person name="Liu Y."/>
            <person name="Huang P."/>
            <person name="Ma Y."/>
            <person name="Qing Z."/>
            <person name="Tang Q."/>
            <person name="Cao H."/>
            <person name="Cheng P."/>
            <person name="Zheng Y."/>
            <person name="Yuan Z."/>
            <person name="Zhou Y."/>
            <person name="Liu J."/>
            <person name="Tang Z."/>
            <person name="Zhuo Y."/>
            <person name="Zhang Y."/>
            <person name="Yu L."/>
            <person name="Huang J."/>
            <person name="Yang P."/>
            <person name="Peng Q."/>
            <person name="Zhang J."/>
            <person name="Jiang W."/>
            <person name="Zhang Z."/>
            <person name="Lin K."/>
            <person name="Ro D.K."/>
            <person name="Chen X."/>
            <person name="Xiong X."/>
            <person name="Shang Y."/>
            <person name="Huang S."/>
            <person name="Zeng J."/>
        </authorList>
    </citation>
    <scope>NUCLEOTIDE SEQUENCE [LARGE SCALE GENOMIC DNA]</scope>
    <source>
        <strain evidence="2">cv. BLH2017</strain>
        <tissue evidence="1">Root</tissue>
    </source>
</reference>
<dbReference type="Proteomes" id="UP000195402">
    <property type="component" value="Unassembled WGS sequence"/>
</dbReference>
<protein>
    <recommendedName>
        <fullName evidence="3">Reverse transcriptase zinc-binding domain</fullName>
    </recommendedName>
</protein>
<organism evidence="1 2">
    <name type="scientific">Macleaya cordata</name>
    <name type="common">Five-seeded plume-poppy</name>
    <name type="synonym">Bocconia cordata</name>
    <dbReference type="NCBI Taxonomy" id="56857"/>
    <lineage>
        <taxon>Eukaryota</taxon>
        <taxon>Viridiplantae</taxon>
        <taxon>Streptophyta</taxon>
        <taxon>Embryophyta</taxon>
        <taxon>Tracheophyta</taxon>
        <taxon>Spermatophyta</taxon>
        <taxon>Magnoliopsida</taxon>
        <taxon>Ranunculales</taxon>
        <taxon>Papaveraceae</taxon>
        <taxon>Papaveroideae</taxon>
        <taxon>Macleaya</taxon>
    </lineage>
</organism>
<sequence>MELLGILDGVVLTEDDDRIWWLGDKKVVNQHWIMPNSLITLLHAWKPKGLPKKGKMLWRFLPAAIYWGIWKARNGVAFEGKEVKVEGLINDIKVQVFFWIDYRI</sequence>
<dbReference type="OrthoDB" id="1727818at2759"/>
<accession>A0A200Q8C2</accession>
<dbReference type="AlphaFoldDB" id="A0A200Q8C2"/>
<evidence type="ECO:0008006" key="3">
    <source>
        <dbReference type="Google" id="ProtNLM"/>
    </source>
</evidence>
<proteinExistence type="predicted"/>
<name>A0A200Q8C2_MACCD</name>
<dbReference type="EMBL" id="MVGT01002724">
    <property type="protein sequence ID" value="OVA06733.1"/>
    <property type="molecule type" value="Genomic_DNA"/>
</dbReference>
<evidence type="ECO:0000313" key="1">
    <source>
        <dbReference type="EMBL" id="OVA06733.1"/>
    </source>
</evidence>
<keyword evidence="2" id="KW-1185">Reference proteome</keyword>
<evidence type="ECO:0000313" key="2">
    <source>
        <dbReference type="Proteomes" id="UP000195402"/>
    </source>
</evidence>
<comment type="caution">
    <text evidence="1">The sequence shown here is derived from an EMBL/GenBank/DDBJ whole genome shotgun (WGS) entry which is preliminary data.</text>
</comment>
<dbReference type="InParanoid" id="A0A200Q8C2"/>
<gene>
    <name evidence="1" type="ORF">BVC80_8729g5</name>
</gene>